<comment type="subcellular location">
    <subcellularLocation>
        <location evidence="1">Chromosome</location>
        <location evidence="1">Centromere</location>
        <location evidence="1">Kinetochore</location>
    </subcellularLocation>
</comment>
<evidence type="ECO:0000256" key="1">
    <source>
        <dbReference type="ARBA" id="ARBA00004629"/>
    </source>
</evidence>
<dbReference type="AlphaFoldDB" id="A0A6U4CM38"/>
<dbReference type="GO" id="GO:0051382">
    <property type="term" value="P:kinetochore assembly"/>
    <property type="evidence" value="ECO:0007669"/>
    <property type="project" value="TreeGrafter"/>
</dbReference>
<keyword evidence="7 10" id="KW-0175">Coiled coil</keyword>
<evidence type="ECO:0000256" key="10">
    <source>
        <dbReference type="SAM" id="Coils"/>
    </source>
</evidence>
<dbReference type="GO" id="GO:0000070">
    <property type="term" value="P:mitotic sister chromatid segregation"/>
    <property type="evidence" value="ECO:0007669"/>
    <property type="project" value="TreeGrafter"/>
</dbReference>
<evidence type="ECO:0000256" key="3">
    <source>
        <dbReference type="ARBA" id="ARBA00022454"/>
    </source>
</evidence>
<dbReference type="GO" id="GO:0051301">
    <property type="term" value="P:cell division"/>
    <property type="evidence" value="ECO:0007669"/>
    <property type="project" value="UniProtKB-KW"/>
</dbReference>
<evidence type="ECO:0000256" key="8">
    <source>
        <dbReference type="ARBA" id="ARBA00023306"/>
    </source>
</evidence>
<dbReference type="EMBL" id="HBGJ01004492">
    <property type="protein sequence ID" value="CAD9244328.1"/>
    <property type="molecule type" value="Transcribed_RNA"/>
</dbReference>
<evidence type="ECO:0008006" key="13">
    <source>
        <dbReference type="Google" id="ProtNLM"/>
    </source>
</evidence>
<keyword evidence="9" id="KW-0137">Centromere</keyword>
<evidence type="ECO:0000313" key="12">
    <source>
        <dbReference type="EMBL" id="CAD9244332.1"/>
    </source>
</evidence>
<keyword evidence="8" id="KW-0131">Cell cycle</keyword>
<evidence type="ECO:0000256" key="6">
    <source>
        <dbReference type="ARBA" id="ARBA00022838"/>
    </source>
</evidence>
<evidence type="ECO:0000256" key="5">
    <source>
        <dbReference type="ARBA" id="ARBA00022776"/>
    </source>
</evidence>
<dbReference type="GO" id="GO:0000444">
    <property type="term" value="C:MIS12/MIND type complex"/>
    <property type="evidence" value="ECO:0007669"/>
    <property type="project" value="TreeGrafter"/>
</dbReference>
<evidence type="ECO:0000256" key="9">
    <source>
        <dbReference type="ARBA" id="ARBA00023328"/>
    </source>
</evidence>
<comment type="similarity">
    <text evidence="2">Belongs to the mis12 family.</text>
</comment>
<dbReference type="PANTHER" id="PTHR14527:SF2">
    <property type="entry name" value="PROTEIN MIS12 HOMOLOG"/>
    <property type="match status" value="1"/>
</dbReference>
<feature type="coiled-coil region" evidence="10">
    <location>
        <begin position="159"/>
        <end position="203"/>
    </location>
</feature>
<keyword evidence="5" id="KW-0498">Mitosis</keyword>
<evidence type="ECO:0000256" key="2">
    <source>
        <dbReference type="ARBA" id="ARBA00008643"/>
    </source>
</evidence>
<dbReference type="PANTHER" id="PTHR14527">
    <property type="entry name" value="PROTEIN MIS12 HOMOLOG"/>
    <property type="match status" value="1"/>
</dbReference>
<organism evidence="11">
    <name type="scientific">Phaeomonas parva</name>
    <dbReference type="NCBI Taxonomy" id="124430"/>
    <lineage>
        <taxon>Eukaryota</taxon>
        <taxon>Sar</taxon>
        <taxon>Stramenopiles</taxon>
        <taxon>Ochrophyta</taxon>
        <taxon>Pinguiophyceae</taxon>
        <taxon>Pinguiochrysidales</taxon>
        <taxon>Pinguiochrysidaceae</taxon>
        <taxon>Phaeomonas</taxon>
    </lineage>
</organism>
<gene>
    <name evidence="11" type="ORF">PPAR1163_LOCUS2676</name>
    <name evidence="12" type="ORF">PPAR1163_LOCUS2680</name>
</gene>
<dbReference type="EMBL" id="HBGJ01004497">
    <property type="protein sequence ID" value="CAD9244332.1"/>
    <property type="molecule type" value="Transcribed_RNA"/>
</dbReference>
<protein>
    <recommendedName>
        <fullName evidence="13">Protein MIS12 homolog</fullName>
    </recommendedName>
</protein>
<sequence>MAEDAAGPDGQDVKEATAAPSPYPLEEEFFGVCPLRFVDEVFNCVDDYLADGVDEVEKAISKAIEAKSNGGKPLAEFDPRRHQLKDMNDEMHALLQRAFDGSIDMFEMYVLRNILILPEEVKEQLQAPDGEVRRQNAILKGMLDSMVGEGAPVLAAGAEAKAQAEVSALRDKLRRTDSQIKRLRRDQERLTVARRELDQLVLDSQVAVQSLANGKGEGLGTRAATAAQRHAQLVALTEEAKSVVNSAQGEQVEAVLGDAPLTVGATVEERYDAARADVDTGLTEELGQLSNLF</sequence>
<name>A0A6U4CM38_9STRA</name>
<keyword evidence="6" id="KW-0995">Kinetochore</keyword>
<dbReference type="GO" id="GO:0005634">
    <property type="term" value="C:nucleus"/>
    <property type="evidence" value="ECO:0007669"/>
    <property type="project" value="InterPro"/>
</dbReference>
<evidence type="ECO:0000313" key="11">
    <source>
        <dbReference type="EMBL" id="CAD9244328.1"/>
    </source>
</evidence>
<dbReference type="Pfam" id="PF05859">
    <property type="entry name" value="Mis12"/>
    <property type="match status" value="1"/>
</dbReference>
<keyword evidence="3" id="KW-0158">Chromosome</keyword>
<reference evidence="11" key="1">
    <citation type="submission" date="2021-01" db="EMBL/GenBank/DDBJ databases">
        <authorList>
            <person name="Corre E."/>
            <person name="Pelletier E."/>
            <person name="Niang G."/>
            <person name="Scheremetjew M."/>
            <person name="Finn R."/>
            <person name="Kale V."/>
            <person name="Holt S."/>
            <person name="Cochrane G."/>
            <person name="Meng A."/>
            <person name="Brown T."/>
            <person name="Cohen L."/>
        </authorList>
    </citation>
    <scope>NUCLEOTIDE SEQUENCE</scope>
    <source>
        <strain evidence="11">CCMP2877</strain>
    </source>
</reference>
<evidence type="ECO:0000256" key="4">
    <source>
        <dbReference type="ARBA" id="ARBA00022618"/>
    </source>
</evidence>
<dbReference type="InterPro" id="IPR008685">
    <property type="entry name" value="Centromere_Mis12"/>
</dbReference>
<keyword evidence="4" id="KW-0132">Cell division</keyword>
<accession>A0A6U4CM38</accession>
<proteinExistence type="inferred from homology"/>
<evidence type="ECO:0000256" key="7">
    <source>
        <dbReference type="ARBA" id="ARBA00023054"/>
    </source>
</evidence>